<sequence>MPLRMRVNSAFKITSRTHMCLTFHLILTA</sequence>
<reference evidence="1" key="1">
    <citation type="submission" date="2014-11" db="EMBL/GenBank/DDBJ databases">
        <authorList>
            <person name="Amaro Gonzalez C."/>
        </authorList>
    </citation>
    <scope>NUCLEOTIDE SEQUENCE</scope>
</reference>
<organism evidence="1">
    <name type="scientific">Anguilla anguilla</name>
    <name type="common">European freshwater eel</name>
    <name type="synonym">Muraena anguilla</name>
    <dbReference type="NCBI Taxonomy" id="7936"/>
    <lineage>
        <taxon>Eukaryota</taxon>
        <taxon>Metazoa</taxon>
        <taxon>Chordata</taxon>
        <taxon>Craniata</taxon>
        <taxon>Vertebrata</taxon>
        <taxon>Euteleostomi</taxon>
        <taxon>Actinopterygii</taxon>
        <taxon>Neopterygii</taxon>
        <taxon>Teleostei</taxon>
        <taxon>Anguilliformes</taxon>
        <taxon>Anguillidae</taxon>
        <taxon>Anguilla</taxon>
    </lineage>
</organism>
<name>A0A0E9T7U0_ANGAN</name>
<dbReference type="EMBL" id="GBXM01059090">
    <property type="protein sequence ID" value="JAH49487.1"/>
    <property type="molecule type" value="Transcribed_RNA"/>
</dbReference>
<proteinExistence type="predicted"/>
<reference evidence="1" key="2">
    <citation type="journal article" date="2015" name="Fish Shellfish Immunol.">
        <title>Early steps in the European eel (Anguilla anguilla)-Vibrio vulnificus interaction in the gills: Role of the RtxA13 toxin.</title>
        <authorList>
            <person name="Callol A."/>
            <person name="Pajuelo D."/>
            <person name="Ebbesson L."/>
            <person name="Teles M."/>
            <person name="MacKenzie S."/>
            <person name="Amaro C."/>
        </authorList>
    </citation>
    <scope>NUCLEOTIDE SEQUENCE</scope>
</reference>
<evidence type="ECO:0000313" key="1">
    <source>
        <dbReference type="EMBL" id="JAH49487.1"/>
    </source>
</evidence>
<accession>A0A0E9T7U0</accession>
<dbReference type="AlphaFoldDB" id="A0A0E9T7U0"/>
<protein>
    <submittedName>
        <fullName evidence="1">Uncharacterized protein</fullName>
    </submittedName>
</protein>